<evidence type="ECO:0000313" key="2">
    <source>
        <dbReference type="Proteomes" id="UP000789405"/>
    </source>
</evidence>
<dbReference type="PANTHER" id="PTHR35871:SF1">
    <property type="entry name" value="CXC1-LIKE CYSTEINE CLUSTER ASSOCIATED WITH KDZ TRANSPOSASES DOMAIN-CONTAINING PROTEIN"/>
    <property type="match status" value="1"/>
</dbReference>
<dbReference type="OrthoDB" id="10044727at2759"/>
<name>A0A9N8WGL6_9GLOM</name>
<keyword evidence="2" id="KW-1185">Reference proteome</keyword>
<proteinExistence type="predicted"/>
<dbReference type="Proteomes" id="UP000789405">
    <property type="component" value="Unassembled WGS sequence"/>
</dbReference>
<organism evidence="1 2">
    <name type="scientific">Dentiscutata erythropus</name>
    <dbReference type="NCBI Taxonomy" id="1348616"/>
    <lineage>
        <taxon>Eukaryota</taxon>
        <taxon>Fungi</taxon>
        <taxon>Fungi incertae sedis</taxon>
        <taxon>Mucoromycota</taxon>
        <taxon>Glomeromycotina</taxon>
        <taxon>Glomeromycetes</taxon>
        <taxon>Diversisporales</taxon>
        <taxon>Gigasporaceae</taxon>
        <taxon>Dentiscutata</taxon>
    </lineage>
</organism>
<accession>A0A9N8WGL6</accession>
<reference evidence="1" key="1">
    <citation type="submission" date="2021-06" db="EMBL/GenBank/DDBJ databases">
        <authorList>
            <person name="Kallberg Y."/>
            <person name="Tangrot J."/>
            <person name="Rosling A."/>
        </authorList>
    </citation>
    <scope>NUCLEOTIDE SEQUENCE</scope>
    <source>
        <strain evidence="1">MA453B</strain>
    </source>
</reference>
<protein>
    <submittedName>
        <fullName evidence="1">8750_t:CDS:1</fullName>
    </submittedName>
</protein>
<dbReference type="AlphaFoldDB" id="A0A9N8WGL6"/>
<sequence length="489" mass="57154">MPHISKRRNQINNLPRKKGRFITQDETQEVTEVQTESTLRMGGEDEIGTLPVKRVYSKDSRTTIWRRNKKKEEDEKKLQNNDISFTTEKSTSSNILLDTEASSNMLLDAEASSNMLPDDEASNDTLLDAEASSNISLLQSSHETLQSPPSPTDTASILRMRLDDINKQYGQGKMNASIQIAKMIWNKGDYMSRCIRKWGDLYIKSGELLSYRQGKHKKSISLLDDDNFLEGCQEWLRQQSPESRSPRALKMYIEETLLPKIGHTKDIISEKTCHTYMHALGYKYDERKKGVYYDGHERPDVVLYRKGWLERMFKYKKGMKDFTGDMLEVIVEPELEYGEKESVQVTHDECHFYANDGQRRIWTREDEDVLRSKHMGRSVMVSAFVCPCHRLLQLLEEQFLANPHVKYRDAFVVRSIKEEYSRVNICNMWMEMVFLRVLGKYDDDDESKGKRFLYGYSIYSTPDWHTHSERFAQEFMFKGESCVIGFRIE</sequence>
<gene>
    <name evidence="1" type="ORF">DERYTH_LOCUS2196</name>
</gene>
<comment type="caution">
    <text evidence="1">The sequence shown here is derived from an EMBL/GenBank/DDBJ whole genome shotgun (WGS) entry which is preliminary data.</text>
</comment>
<dbReference type="EMBL" id="CAJVPY010000673">
    <property type="protein sequence ID" value="CAG8486586.1"/>
    <property type="molecule type" value="Genomic_DNA"/>
</dbReference>
<dbReference type="PANTHER" id="PTHR35871">
    <property type="entry name" value="EXPRESSED PROTEIN"/>
    <property type="match status" value="1"/>
</dbReference>
<evidence type="ECO:0000313" key="1">
    <source>
        <dbReference type="EMBL" id="CAG8486586.1"/>
    </source>
</evidence>